<dbReference type="EMBL" id="JAIVGD010000023">
    <property type="protein sequence ID" value="KAH0743212.1"/>
    <property type="molecule type" value="Genomic_DNA"/>
</dbReference>
<dbReference type="Proteomes" id="UP000826656">
    <property type="component" value="Unassembled WGS sequence"/>
</dbReference>
<protein>
    <submittedName>
        <fullName evidence="1">Uncharacterized protein</fullName>
    </submittedName>
</protein>
<evidence type="ECO:0000313" key="2">
    <source>
        <dbReference type="Proteomes" id="UP000826656"/>
    </source>
</evidence>
<reference evidence="1 2" key="1">
    <citation type="journal article" date="2021" name="bioRxiv">
        <title>Chromosome-scale and haplotype-resolved genome assembly of a tetraploid potato cultivar.</title>
        <authorList>
            <person name="Sun H."/>
            <person name="Jiao W.-B."/>
            <person name="Krause K."/>
            <person name="Campoy J.A."/>
            <person name="Goel M."/>
            <person name="Folz-Donahue K."/>
            <person name="Kukat C."/>
            <person name="Huettel B."/>
            <person name="Schneeberger K."/>
        </authorList>
    </citation>
    <scope>NUCLEOTIDE SEQUENCE [LARGE SCALE GENOMIC DNA]</scope>
    <source>
        <strain evidence="1">SolTubOtavaFocal</strain>
        <tissue evidence="1">Leaves</tissue>
    </source>
</reference>
<organism evidence="1 2">
    <name type="scientific">Solanum tuberosum</name>
    <name type="common">Potato</name>
    <dbReference type="NCBI Taxonomy" id="4113"/>
    <lineage>
        <taxon>Eukaryota</taxon>
        <taxon>Viridiplantae</taxon>
        <taxon>Streptophyta</taxon>
        <taxon>Embryophyta</taxon>
        <taxon>Tracheophyta</taxon>
        <taxon>Spermatophyta</taxon>
        <taxon>Magnoliopsida</taxon>
        <taxon>eudicotyledons</taxon>
        <taxon>Gunneridae</taxon>
        <taxon>Pentapetalae</taxon>
        <taxon>asterids</taxon>
        <taxon>lamiids</taxon>
        <taxon>Solanales</taxon>
        <taxon>Solanaceae</taxon>
        <taxon>Solanoideae</taxon>
        <taxon>Solaneae</taxon>
        <taxon>Solanum</taxon>
    </lineage>
</organism>
<accession>A0ABQ7U8H0</accession>
<sequence length="75" mass="8729">MEKGRKYPSTILVVMPRVIHIYITDNDVIDSSNDEEGNIQENGKTRVFSKQMSSKENKDTKLLQENIEKYRGVRL</sequence>
<name>A0ABQ7U8H0_SOLTU</name>
<evidence type="ECO:0000313" key="1">
    <source>
        <dbReference type="EMBL" id="KAH0743212.1"/>
    </source>
</evidence>
<gene>
    <name evidence="1" type="ORF">KY290_031205</name>
</gene>
<comment type="caution">
    <text evidence="1">The sequence shown here is derived from an EMBL/GenBank/DDBJ whole genome shotgun (WGS) entry which is preliminary data.</text>
</comment>
<keyword evidence="2" id="KW-1185">Reference proteome</keyword>
<proteinExistence type="predicted"/>